<evidence type="ECO:0000256" key="2">
    <source>
        <dbReference type="ARBA" id="ARBA00022723"/>
    </source>
</evidence>
<name>A0ABP7AXY4_9ACTN</name>
<proteinExistence type="inferred from homology"/>
<evidence type="ECO:0000313" key="4">
    <source>
        <dbReference type="EMBL" id="GAA3642511.1"/>
    </source>
</evidence>
<dbReference type="Gene3D" id="3.90.850.10">
    <property type="entry name" value="Fumarylacetoacetase-like, C-terminal domain"/>
    <property type="match status" value="1"/>
</dbReference>
<keyword evidence="2" id="KW-0479">Metal-binding</keyword>
<dbReference type="InterPro" id="IPR051121">
    <property type="entry name" value="FAH"/>
</dbReference>
<keyword evidence="4" id="KW-0378">Hydrolase</keyword>
<comment type="similarity">
    <text evidence="1">Belongs to the FAH family.</text>
</comment>
<evidence type="ECO:0000313" key="5">
    <source>
        <dbReference type="Proteomes" id="UP001501490"/>
    </source>
</evidence>
<feature type="domain" description="Fumarylacetoacetase-like C-terminal" evidence="3">
    <location>
        <begin position="141"/>
        <end position="277"/>
    </location>
</feature>
<dbReference type="GO" id="GO:0016787">
    <property type="term" value="F:hydrolase activity"/>
    <property type="evidence" value="ECO:0007669"/>
    <property type="project" value="UniProtKB-KW"/>
</dbReference>
<organism evidence="4 5">
    <name type="scientific">Microlunatus ginsengisoli</name>
    <dbReference type="NCBI Taxonomy" id="363863"/>
    <lineage>
        <taxon>Bacteria</taxon>
        <taxon>Bacillati</taxon>
        <taxon>Actinomycetota</taxon>
        <taxon>Actinomycetes</taxon>
        <taxon>Propionibacteriales</taxon>
        <taxon>Propionibacteriaceae</taxon>
        <taxon>Microlunatus</taxon>
    </lineage>
</organism>
<sequence length="282" mass="28949">MASAVWKVLVDGEIRLASGSPEGGPSELLAAGDLDPLIAAGAAAIRAALDGTVGPVPPGYRVLAPIGSQPVWASGVTYERSRAARNAESDVPDVYDKVYVAERPELFLKAPPGGSRGPGETVGIRADSTWDVPEPELTLAVDATGTIAALTCGNDMSSRSIEGENPLYLPQAKVYDLSCAVGPCLLPAGEVAIADLEIRLVIERGGATAFDEAISGSAIHRDVADLATWLFRANTFPTGAFLMTGTGIVPPEDFTLAAGDVVTVAISGIGSLTNPVVEVGAR</sequence>
<dbReference type="InterPro" id="IPR036663">
    <property type="entry name" value="Fumarylacetoacetase_C_sf"/>
</dbReference>
<protein>
    <submittedName>
        <fullName evidence="4">Fumarylacetoacetate hydrolase family protein</fullName>
    </submittedName>
</protein>
<accession>A0ABP7AXY4</accession>
<dbReference type="Proteomes" id="UP001501490">
    <property type="component" value="Unassembled WGS sequence"/>
</dbReference>
<dbReference type="SUPFAM" id="SSF56529">
    <property type="entry name" value="FAH"/>
    <property type="match status" value="1"/>
</dbReference>
<reference evidence="5" key="1">
    <citation type="journal article" date="2019" name="Int. J. Syst. Evol. Microbiol.">
        <title>The Global Catalogue of Microorganisms (GCM) 10K type strain sequencing project: providing services to taxonomists for standard genome sequencing and annotation.</title>
        <authorList>
            <consortium name="The Broad Institute Genomics Platform"/>
            <consortium name="The Broad Institute Genome Sequencing Center for Infectious Disease"/>
            <person name="Wu L."/>
            <person name="Ma J."/>
        </authorList>
    </citation>
    <scope>NUCLEOTIDE SEQUENCE [LARGE SCALE GENOMIC DNA]</scope>
    <source>
        <strain evidence="5">JCM 16929</strain>
    </source>
</reference>
<dbReference type="RefSeq" id="WP_344809986.1">
    <property type="nucleotide sequence ID" value="NZ_BAABAB010000052.1"/>
</dbReference>
<dbReference type="EMBL" id="BAABAB010000052">
    <property type="protein sequence ID" value="GAA3642511.1"/>
    <property type="molecule type" value="Genomic_DNA"/>
</dbReference>
<dbReference type="Pfam" id="PF01557">
    <property type="entry name" value="FAA_hydrolase"/>
    <property type="match status" value="1"/>
</dbReference>
<gene>
    <name evidence="4" type="ORF">GCM10022236_51490</name>
</gene>
<keyword evidence="5" id="KW-1185">Reference proteome</keyword>
<dbReference type="PANTHER" id="PTHR42796:SF7">
    <property type="entry name" value="2-DEHYDRO-3-DEOXY-D-ARABINONATE DEHYDRATASE"/>
    <property type="match status" value="1"/>
</dbReference>
<evidence type="ECO:0000256" key="1">
    <source>
        <dbReference type="ARBA" id="ARBA00010211"/>
    </source>
</evidence>
<comment type="caution">
    <text evidence="4">The sequence shown here is derived from an EMBL/GenBank/DDBJ whole genome shotgun (WGS) entry which is preliminary data.</text>
</comment>
<dbReference type="PANTHER" id="PTHR42796">
    <property type="entry name" value="FUMARYLACETOACETATE HYDROLASE DOMAIN-CONTAINING PROTEIN 2A-RELATED"/>
    <property type="match status" value="1"/>
</dbReference>
<evidence type="ECO:0000259" key="3">
    <source>
        <dbReference type="Pfam" id="PF01557"/>
    </source>
</evidence>
<dbReference type="InterPro" id="IPR011234">
    <property type="entry name" value="Fumarylacetoacetase-like_C"/>
</dbReference>